<accession>A0A7W3NFM6</accession>
<keyword evidence="7" id="KW-1185">Reference proteome</keyword>
<reference evidence="6" key="1">
    <citation type="submission" date="2020-08" db="EMBL/GenBank/DDBJ databases">
        <title>Functional genomics of gut bacteria from endangered species of beetles.</title>
        <authorList>
            <person name="Carlos-Shanley C."/>
        </authorList>
    </citation>
    <scope>NUCLEOTIDE SEQUENCE [LARGE SCALE GENOMIC DNA]</scope>
    <source>
        <strain evidence="6">S00060</strain>
    </source>
</reference>
<proteinExistence type="predicted"/>
<dbReference type="EMBL" id="JACJHT010000008">
    <property type="protein sequence ID" value="MBA9042042.1"/>
    <property type="molecule type" value="Genomic_DNA"/>
</dbReference>
<protein>
    <submittedName>
        <fullName evidence="6">Protein-S-isoprenylcysteine O-methyltransferase Ste14</fullName>
    </submittedName>
</protein>
<dbReference type="InterPro" id="IPR007318">
    <property type="entry name" value="Phopholipid_MeTrfase"/>
</dbReference>
<evidence type="ECO:0000256" key="3">
    <source>
        <dbReference type="ARBA" id="ARBA00022989"/>
    </source>
</evidence>
<name>A0A7W3NFM6_PRIAR</name>
<dbReference type="PANTHER" id="PTHR12714">
    <property type="entry name" value="PROTEIN-S ISOPRENYLCYSTEINE O-METHYLTRANSFERASE"/>
    <property type="match status" value="1"/>
</dbReference>
<comment type="caution">
    <text evidence="6">The sequence shown here is derived from an EMBL/GenBank/DDBJ whole genome shotgun (WGS) entry which is preliminary data.</text>
</comment>
<dbReference type="GO" id="GO:0032259">
    <property type="term" value="P:methylation"/>
    <property type="evidence" value="ECO:0007669"/>
    <property type="project" value="UniProtKB-KW"/>
</dbReference>
<evidence type="ECO:0000256" key="5">
    <source>
        <dbReference type="SAM" id="Phobius"/>
    </source>
</evidence>
<feature type="transmembrane region" description="Helical" evidence="5">
    <location>
        <begin position="42"/>
        <end position="73"/>
    </location>
</feature>
<sequence>MGLVLFSLSIISFGKSFRVGIDEEKPGELITTGVFAISRNPIYTAFGFILIGTFLILPNWLLLLYVFAGFWLFNRQVQLEEKSLKKIYGEEYEAYCKKVRKYL</sequence>
<dbReference type="GO" id="GO:0008168">
    <property type="term" value="F:methyltransferase activity"/>
    <property type="evidence" value="ECO:0007669"/>
    <property type="project" value="UniProtKB-KW"/>
</dbReference>
<evidence type="ECO:0000256" key="2">
    <source>
        <dbReference type="ARBA" id="ARBA00022692"/>
    </source>
</evidence>
<dbReference type="RefSeq" id="WP_220495999.1">
    <property type="nucleotide sequence ID" value="NZ_JACJHT010000008.1"/>
</dbReference>
<dbReference type="Pfam" id="PF04191">
    <property type="entry name" value="PEMT"/>
    <property type="match status" value="1"/>
</dbReference>
<dbReference type="AlphaFoldDB" id="A0A7W3NFM6"/>
<dbReference type="Gene3D" id="1.20.120.1630">
    <property type="match status" value="1"/>
</dbReference>
<dbReference type="Proteomes" id="UP000543174">
    <property type="component" value="Unassembled WGS sequence"/>
</dbReference>
<comment type="subcellular location">
    <subcellularLocation>
        <location evidence="1">Endomembrane system</location>
        <topology evidence="1">Multi-pass membrane protein</topology>
    </subcellularLocation>
</comment>
<evidence type="ECO:0000256" key="1">
    <source>
        <dbReference type="ARBA" id="ARBA00004127"/>
    </source>
</evidence>
<dbReference type="PANTHER" id="PTHR12714:SF9">
    <property type="entry name" value="PROTEIN-S-ISOPRENYLCYSTEINE O-METHYLTRANSFERASE"/>
    <property type="match status" value="1"/>
</dbReference>
<organism evidence="6 7">
    <name type="scientific">Priestia aryabhattai</name>
    <name type="common">Bacillus aryabhattai</name>
    <dbReference type="NCBI Taxonomy" id="412384"/>
    <lineage>
        <taxon>Bacteria</taxon>
        <taxon>Bacillati</taxon>
        <taxon>Bacillota</taxon>
        <taxon>Bacilli</taxon>
        <taxon>Bacillales</taxon>
        <taxon>Bacillaceae</taxon>
        <taxon>Priestia</taxon>
    </lineage>
</organism>
<keyword evidence="3 5" id="KW-1133">Transmembrane helix</keyword>
<keyword evidence="2 5" id="KW-0812">Transmembrane</keyword>
<dbReference type="GO" id="GO:0012505">
    <property type="term" value="C:endomembrane system"/>
    <property type="evidence" value="ECO:0007669"/>
    <property type="project" value="UniProtKB-SubCell"/>
</dbReference>
<evidence type="ECO:0000313" key="7">
    <source>
        <dbReference type="Proteomes" id="UP000543174"/>
    </source>
</evidence>
<gene>
    <name evidence="6" type="ORF">HNP21_005175</name>
</gene>
<evidence type="ECO:0000313" key="6">
    <source>
        <dbReference type="EMBL" id="MBA9042042.1"/>
    </source>
</evidence>
<evidence type="ECO:0000256" key="4">
    <source>
        <dbReference type="ARBA" id="ARBA00023136"/>
    </source>
</evidence>
<keyword evidence="4 5" id="KW-0472">Membrane</keyword>